<keyword evidence="3" id="KW-1185">Reference proteome</keyword>
<feature type="transmembrane region" description="Helical" evidence="1">
    <location>
        <begin position="71"/>
        <end position="91"/>
    </location>
</feature>
<dbReference type="RefSeq" id="WP_308481224.1">
    <property type="nucleotide sequence ID" value="NZ_OY726397.1"/>
</dbReference>
<keyword evidence="1" id="KW-1133">Transmembrane helix</keyword>
<feature type="transmembrane region" description="Helical" evidence="1">
    <location>
        <begin position="42"/>
        <end position="64"/>
    </location>
</feature>
<dbReference type="InterPro" id="IPR024399">
    <property type="entry name" value="DUF2628"/>
</dbReference>
<evidence type="ECO:0000313" key="2">
    <source>
        <dbReference type="EMBL" id="CAJ1497551.1"/>
    </source>
</evidence>
<dbReference type="EMBL" id="OY726397">
    <property type="protein sequence ID" value="CAJ1497551.1"/>
    <property type="molecule type" value="Genomic_DNA"/>
</dbReference>
<protein>
    <submittedName>
        <fullName evidence="2">DUF2628 domain-containing protein</fullName>
    </submittedName>
</protein>
<feature type="transmembrane region" description="Helical" evidence="1">
    <location>
        <begin position="97"/>
        <end position="116"/>
    </location>
</feature>
<sequence length="134" mass="14872">MPNAPDSTEFSTAWQQRFAFYRQYGPIGSTQAAKDAYRTLPLGTKLCLGFNIWAFLFVPFYFLAKGMWRKALTLLGVSVALGVMSVLLGLPDSWDRALAAGYAGAIATVANWAYYLHVVEGSQSWNPLEGLRRK</sequence>
<proteinExistence type="predicted"/>
<dbReference type="Proteomes" id="UP001190465">
    <property type="component" value="Chromosome"/>
</dbReference>
<evidence type="ECO:0000313" key="3">
    <source>
        <dbReference type="Proteomes" id="UP001190465"/>
    </source>
</evidence>
<reference evidence="2 3" key="1">
    <citation type="submission" date="2023-08" db="EMBL/GenBank/DDBJ databases">
        <authorList>
            <person name="Folkvardsen B D."/>
            <person name="Norman A."/>
        </authorList>
    </citation>
    <scope>NUCLEOTIDE SEQUENCE [LARGE SCALE GENOMIC DNA]</scope>
    <source>
        <strain evidence="2 3">Mu0053</strain>
    </source>
</reference>
<keyword evidence="1" id="KW-0812">Transmembrane</keyword>
<accession>A0ABM9LEB9</accession>
<keyword evidence="1" id="KW-0472">Membrane</keyword>
<organism evidence="2 3">
    <name type="scientific">[Mycobacterium] burgundiense</name>
    <dbReference type="NCBI Taxonomy" id="3064286"/>
    <lineage>
        <taxon>Bacteria</taxon>
        <taxon>Bacillati</taxon>
        <taxon>Actinomycetota</taxon>
        <taxon>Actinomycetes</taxon>
        <taxon>Mycobacteriales</taxon>
        <taxon>Mycobacteriaceae</taxon>
        <taxon>Mycolicibacterium</taxon>
    </lineage>
</organism>
<gene>
    <name evidence="2" type="ORF">MU0053_000937</name>
</gene>
<dbReference type="Pfam" id="PF10947">
    <property type="entry name" value="DUF2628"/>
    <property type="match status" value="1"/>
</dbReference>
<evidence type="ECO:0000256" key="1">
    <source>
        <dbReference type="SAM" id="Phobius"/>
    </source>
</evidence>
<name>A0ABM9LEB9_9MYCO</name>